<name>A0A192GZF9_9LACO</name>
<dbReference type="InterPro" id="IPR041286">
    <property type="entry name" value="MBG_2"/>
</dbReference>
<keyword evidence="4" id="KW-0812">Transmembrane</keyword>
<evidence type="ECO:0000256" key="4">
    <source>
        <dbReference type="SAM" id="Phobius"/>
    </source>
</evidence>
<reference evidence="8 9" key="1">
    <citation type="submission" date="2016-03" db="EMBL/GenBank/DDBJ databases">
        <title>Pediococcus and Lactobacillus from brewery environment - whole genome sequencing and assembly.</title>
        <authorList>
            <person name="Behr J."/>
            <person name="Geissler A.J."/>
            <person name="Vogel R.F."/>
        </authorList>
    </citation>
    <scope>NUCLEOTIDE SEQUENCE [LARGE SCALE GENOMIC DNA]</scope>
    <source>
        <strain evidence="8 9">TMW 1.1989</strain>
    </source>
</reference>
<evidence type="ECO:0000259" key="5">
    <source>
        <dbReference type="Pfam" id="PF06458"/>
    </source>
</evidence>
<gene>
    <name evidence="8" type="ORF">AYR53_00810</name>
</gene>
<sequence length="1437" mass="145154">MSKQKELLNAQRDIKQHYKMYKAGKNWLFAGISIATFGSVLLFGTGNVKAATTASTDSADEATETATSTASELTAQSVALKTSTAATKTTSSAATTATSAASSTTTTSSASTTASSATPASTATATSSAANSSASTKVASSATATSTANSSAAATSTAAASSANTAVSSSASSAVTTDNTVSSANTVSATSAATSSASNSVASKAATSSLSSQSATNGDSVATASSAATTQTSATVLTQLPKGTTVTTSVNGATQFNLPVGADTSAAQRIVAAANLSTPVAVTAADATTAPDVPNTGSLNGQNPAGSDAATSTIDTPDKVKDSFSTVPNTNTVNADGSVTLINGAGQNGTYVFNNQIDTTSGFTIKGSFTSTATDAGGGEGIILQPVDPQNAGINDTTGTLDSSSTYAKGQADVGIEGLANTTFIGRDFSNTPSKGDTPWNALTVRQTDANGAMVQPASQSGTDGSGQTAAIKAGEYYTIIWAPSTDQTGVATGYEKGTFLYTTYSDAARTKQLLTLTTSNIVLSKASSIAAFGASGGKTATITATIESFAGTRVTEPVTVHYVDQNGNSIAKDDIITVNVGSTLGAGANTDTANNTDTSGTYQAKKVDGYTFSTATDPITVANTTNTQLNEITVTYTAAKQTVSYTVPTGATAIPQAIQSAVAGTTNPSVHEYAAVPVTQIPGYTSWVSINGAAAVAQTTISAAASGYDDENDVVTYVANAQTATVSVTGATSDMTTFNYTVNGGASQTGTYGSALNVHYGDVIVVAPITLAGYTNSVSAASLTIGTDNTVNGLAVTYAKKTQTITVNYVDYFGNTIKTGTTTFTGNYGDVDNLTTNASTAVAIDGYTLGATDAVNASAAAVSFTLDADGNVIATTADGTPITSITLTYKTNVTAKVSGTRVYDGLDGTDSGATSEQNDYKNLTFVLTDSKGNALDSNIDASGVTNRTIYYESADAGNYPDAIIIDNKDLANLKAANPQYNFLSVNSGDYRITAAPVTATITSDDTATKVYDGTAVSDYVPSVAFARTDNGTLAPNEGTNTLDQIPAWTAADFTYSLNGTTVANPTNVGTYTINFSDAGLAKLAAAKNFAITPVYLGTYTITAANATATLSTPSFAYDGTTKASDETGLFATVAVKAGDGDNGGSTVKVALTSDDVTFSTDGANVGTYNYSLTAAGLTAVQTAVKNYTLTNTDATGSVAITAAAVDVGISTSSKIYDGTNISYTPTVTLSRADKGTTLPTIDWVAGDFEYAQNGATTTATRNAGDYTIQLSAQGQAKLAALTTAGNYTFTTTNGDYKITKKPLLLTATVATVKKVYGTKDPTLEFNANATPLATGDTLADLGFTATRASGEDIGNYPITSTITDANYNYSGLNTNEFTISAAPATVSSANQSMTVNGTVPSYTASIKRNDGLKTVVTGAVMPTTGTLSNSDFGCVR</sequence>
<keyword evidence="2" id="KW-0677">Repeat</keyword>
<evidence type="ECO:0000256" key="2">
    <source>
        <dbReference type="ARBA" id="ARBA00022737"/>
    </source>
</evidence>
<feature type="domain" description="MBG" evidence="7">
    <location>
        <begin position="1306"/>
        <end position="1371"/>
    </location>
</feature>
<feature type="domain" description="MBG" evidence="6">
    <location>
        <begin position="1107"/>
        <end position="1202"/>
    </location>
</feature>
<proteinExistence type="predicted"/>
<keyword evidence="1" id="KW-0732">Signal</keyword>
<dbReference type="RefSeq" id="WP_068279892.1">
    <property type="nucleotide sequence ID" value="NZ_CP014873.1"/>
</dbReference>
<evidence type="ECO:0000313" key="9">
    <source>
        <dbReference type="Proteomes" id="UP000078582"/>
    </source>
</evidence>
<evidence type="ECO:0000313" key="8">
    <source>
        <dbReference type="EMBL" id="ANK61423.1"/>
    </source>
</evidence>
<dbReference type="Pfam" id="PF19258">
    <property type="entry name" value="KxYKxGKxW_sig"/>
    <property type="match status" value="1"/>
</dbReference>
<dbReference type="Pfam" id="PF18676">
    <property type="entry name" value="MBG_2"/>
    <property type="match status" value="1"/>
</dbReference>
<evidence type="ECO:0000259" key="6">
    <source>
        <dbReference type="Pfam" id="PF17883"/>
    </source>
</evidence>
<dbReference type="OrthoDB" id="1771364at2"/>
<keyword evidence="4" id="KW-1133">Transmembrane helix</keyword>
<keyword evidence="9" id="KW-1185">Reference proteome</keyword>
<dbReference type="Pfam" id="PF17883">
    <property type="entry name" value="MBG"/>
    <property type="match status" value="3"/>
</dbReference>
<dbReference type="Pfam" id="PF06458">
    <property type="entry name" value="MucBP"/>
    <property type="match status" value="2"/>
</dbReference>
<dbReference type="InterPro" id="IPR041277">
    <property type="entry name" value="MBG_Lactobacillales"/>
</dbReference>
<feature type="region of interest" description="Disordered" evidence="3">
    <location>
        <begin position="288"/>
        <end position="320"/>
    </location>
</feature>
<dbReference type="NCBIfam" id="TIGR03715">
    <property type="entry name" value="KxYKxGKxW"/>
    <property type="match status" value="1"/>
</dbReference>
<protein>
    <recommendedName>
        <fullName evidence="10">Gram-positive cocci surface proteins LPxTG domain-containing protein</fullName>
    </recommendedName>
</protein>
<evidence type="ECO:0000259" key="7">
    <source>
        <dbReference type="Pfam" id="PF18676"/>
    </source>
</evidence>
<feature type="domain" description="MBG" evidence="6">
    <location>
        <begin position="1000"/>
        <end position="1104"/>
    </location>
</feature>
<dbReference type="InterPro" id="IPR009459">
    <property type="entry name" value="MucBP_dom"/>
</dbReference>
<evidence type="ECO:0000256" key="3">
    <source>
        <dbReference type="SAM" id="MobiDB-lite"/>
    </source>
</evidence>
<keyword evidence="4" id="KW-0472">Membrane</keyword>
<feature type="compositionally biased region" description="Polar residues" evidence="3">
    <location>
        <begin position="295"/>
        <end position="315"/>
    </location>
</feature>
<dbReference type="Gene3D" id="3.10.20.320">
    <property type="entry name" value="Putative peptidoglycan bound protein (lpxtg motif)"/>
    <property type="match status" value="1"/>
</dbReference>
<evidence type="ECO:0000256" key="1">
    <source>
        <dbReference type="ARBA" id="ARBA00022729"/>
    </source>
</evidence>
<feature type="transmembrane region" description="Helical" evidence="4">
    <location>
        <begin position="27"/>
        <end position="46"/>
    </location>
</feature>
<feature type="region of interest" description="Disordered" evidence="3">
    <location>
        <begin position="91"/>
        <end position="129"/>
    </location>
</feature>
<accession>A0A192GZF9</accession>
<evidence type="ECO:0008006" key="10">
    <source>
        <dbReference type="Google" id="ProtNLM"/>
    </source>
</evidence>
<dbReference type="Proteomes" id="UP000078582">
    <property type="component" value="Chromosome"/>
</dbReference>
<dbReference type="InterPro" id="IPR022263">
    <property type="entry name" value="KxYKxGKxW"/>
</dbReference>
<dbReference type="STRING" id="375175.AYR53_00810"/>
<feature type="domain" description="MucBP" evidence="5">
    <location>
        <begin position="558"/>
        <end position="638"/>
    </location>
</feature>
<dbReference type="Gene3D" id="3.10.430.110">
    <property type="match status" value="3"/>
</dbReference>
<dbReference type="GeneID" id="42980777"/>
<feature type="domain" description="MBG" evidence="6">
    <location>
        <begin position="1207"/>
        <end position="1301"/>
    </location>
</feature>
<feature type="domain" description="MucBP" evidence="5">
    <location>
        <begin position="805"/>
        <end position="872"/>
    </location>
</feature>
<organism evidence="8 9">
    <name type="scientific">Loigolactobacillus backii</name>
    <dbReference type="NCBI Taxonomy" id="375175"/>
    <lineage>
        <taxon>Bacteria</taxon>
        <taxon>Bacillati</taxon>
        <taxon>Bacillota</taxon>
        <taxon>Bacilli</taxon>
        <taxon>Lactobacillales</taxon>
        <taxon>Lactobacillaceae</taxon>
        <taxon>Loigolactobacillus</taxon>
    </lineage>
</organism>
<dbReference type="EMBL" id="CP014873">
    <property type="protein sequence ID" value="ANK61423.1"/>
    <property type="molecule type" value="Genomic_DNA"/>
</dbReference>